<protein>
    <submittedName>
        <fullName evidence="1">Uncharacterized protein</fullName>
    </submittedName>
</protein>
<sequence>MEPTIELNPLDDLLSLIQPEQRNIARDFIAQMADINIIIKKLSAKINGGTAKAKDVTMYYSGTRAYANLVDKLLKMLPDAKGEETKDDLLEFLQRYAQ</sequence>
<organism evidence="1 2">
    <name type="scientific">Candidatus Desulfosporosinus infrequens</name>
    <dbReference type="NCBI Taxonomy" id="2043169"/>
    <lineage>
        <taxon>Bacteria</taxon>
        <taxon>Bacillati</taxon>
        <taxon>Bacillota</taxon>
        <taxon>Clostridia</taxon>
        <taxon>Eubacteriales</taxon>
        <taxon>Desulfitobacteriaceae</taxon>
        <taxon>Desulfosporosinus</taxon>
    </lineage>
</organism>
<name>A0A2U3LH50_9FIRM</name>
<dbReference type="EMBL" id="OMOF01000445">
    <property type="protein sequence ID" value="SPF51136.1"/>
    <property type="molecule type" value="Genomic_DNA"/>
</dbReference>
<evidence type="ECO:0000313" key="1">
    <source>
        <dbReference type="EMBL" id="SPF51136.1"/>
    </source>
</evidence>
<dbReference type="Proteomes" id="UP000238916">
    <property type="component" value="Unassembled WGS sequence"/>
</dbReference>
<gene>
    <name evidence="1" type="ORF">SBF1_50020</name>
</gene>
<accession>A0A2U3LH50</accession>
<proteinExistence type="predicted"/>
<evidence type="ECO:0000313" key="2">
    <source>
        <dbReference type="Proteomes" id="UP000238916"/>
    </source>
</evidence>
<dbReference type="AlphaFoldDB" id="A0A2U3LH50"/>
<reference evidence="2" key="1">
    <citation type="submission" date="2018-02" db="EMBL/GenBank/DDBJ databases">
        <authorList>
            <person name="Hausmann B."/>
        </authorList>
    </citation>
    <scope>NUCLEOTIDE SEQUENCE [LARGE SCALE GENOMIC DNA]</scope>
    <source>
        <strain evidence="2">Peat soil MAG SbF1</strain>
    </source>
</reference>